<dbReference type="OrthoDB" id="10068384at2759"/>
<name>A0A1X7SYT9_AMPQE</name>
<protein>
    <submittedName>
        <fullName evidence="1">Uncharacterized protein</fullName>
    </submittedName>
</protein>
<dbReference type="InParanoid" id="A0A1X7SYT9"/>
<sequence>MPNLRGKASAKKIRKLMKQKRARAKAKCSDDERHDITVEPVLGSSASVDCSGGVLNEGLCDVATEQDVISGSVCDHNPELCDVIDYVVPSAADDADPFVLPDPPECNDWSVWDHNPPELCDVTQFEVATTPEVTTVRERQLNKKKERSRQSYYENHRENLAKSRKYRATNKQKILDYAKEYSKQYCAINKQKNIVAQISTKYQIILKNIMPLTVKRD</sequence>
<evidence type="ECO:0000313" key="1">
    <source>
        <dbReference type="EnsemblMetazoa" id="Aqu2.1.07349_001"/>
    </source>
</evidence>
<proteinExistence type="predicted"/>
<organism evidence="1">
    <name type="scientific">Amphimedon queenslandica</name>
    <name type="common">Sponge</name>
    <dbReference type="NCBI Taxonomy" id="400682"/>
    <lineage>
        <taxon>Eukaryota</taxon>
        <taxon>Metazoa</taxon>
        <taxon>Porifera</taxon>
        <taxon>Demospongiae</taxon>
        <taxon>Heteroscleromorpha</taxon>
        <taxon>Haplosclerida</taxon>
        <taxon>Niphatidae</taxon>
        <taxon>Amphimedon</taxon>
    </lineage>
</organism>
<accession>A0A1X7SYT9</accession>
<dbReference type="AlphaFoldDB" id="A0A1X7SYT9"/>
<dbReference type="EnsemblMetazoa" id="Aqu2.1.07349_001">
    <property type="protein sequence ID" value="Aqu2.1.07349_001"/>
    <property type="gene ID" value="Aqu2.1.07349"/>
</dbReference>
<dbReference type="STRING" id="400682.A0A1X7SYT9"/>
<reference evidence="1" key="1">
    <citation type="submission" date="2017-05" db="UniProtKB">
        <authorList>
            <consortium name="EnsemblMetazoa"/>
        </authorList>
    </citation>
    <scope>IDENTIFICATION</scope>
</reference>